<dbReference type="GO" id="GO:0005829">
    <property type="term" value="C:cytosol"/>
    <property type="evidence" value="ECO:0007669"/>
    <property type="project" value="TreeGrafter"/>
</dbReference>
<dbReference type="EMBL" id="CP003924">
    <property type="protein sequence ID" value="AGS33615.1"/>
    <property type="molecule type" value="Genomic_DNA"/>
</dbReference>
<dbReference type="HOGENOM" id="CLU_060196_2_0_11"/>
<sequence>MRIVALIKEVPDTYGERKLDLETGLADRSASETVLDEICERAVEAALKLAEDDPEEVEVHVMSMAPESATATIRKGLAMGAAAAVQVTDPALLGADLSLTAEVLAKAIEREGYDLVIAGNLSTDGNSGLLPTMISEWLDFPHLTQLTSLELDGATISGTRPTDDGVEKLKATLPAVISITESFPNGRFPNFKGIMAAKKKPTTTLSLADLGIDAEDFSVPRAIMTEVSKAPPRAAGVKVTDDGDAARQLVDFLAQNRLI</sequence>
<dbReference type="PATRIC" id="fig|1224163.3.peg.132"/>
<evidence type="ECO:0000256" key="3">
    <source>
        <dbReference type="ARBA" id="ARBA00011355"/>
    </source>
</evidence>
<dbReference type="KEGG" id="cmd:B841_00660"/>
<comment type="subunit">
    <text evidence="3">Heterodimer of an alpha and a beta subunit.</text>
</comment>
<dbReference type="SMART" id="SM00893">
    <property type="entry name" value="ETF"/>
    <property type="match status" value="1"/>
</dbReference>
<evidence type="ECO:0000259" key="10">
    <source>
        <dbReference type="SMART" id="SM00893"/>
    </source>
</evidence>
<dbReference type="InterPro" id="IPR012255">
    <property type="entry name" value="ETF_b"/>
</dbReference>
<dbReference type="InterPro" id="IPR000049">
    <property type="entry name" value="ET-Flavoprotein_bsu_CS"/>
</dbReference>
<comment type="cofactor">
    <cofactor evidence="1">
        <name>FAD</name>
        <dbReference type="ChEBI" id="CHEBI:57692"/>
    </cofactor>
</comment>
<dbReference type="Pfam" id="PF01012">
    <property type="entry name" value="ETF"/>
    <property type="match status" value="1"/>
</dbReference>
<keyword evidence="5" id="KW-0813">Transport</keyword>
<keyword evidence="6" id="KW-0249">Electron transport</keyword>
<name>S5SZB6_9CORY</name>
<evidence type="ECO:0000256" key="2">
    <source>
        <dbReference type="ARBA" id="ARBA00007557"/>
    </source>
</evidence>
<evidence type="ECO:0000256" key="5">
    <source>
        <dbReference type="ARBA" id="ARBA00022448"/>
    </source>
</evidence>
<dbReference type="eggNOG" id="COG2086">
    <property type="taxonomic scope" value="Bacteria"/>
</dbReference>
<comment type="function">
    <text evidence="7">The electron transfer flavoprotein serves as a specific electron acceptor for other dehydrogenases. It transfers the electrons to the main respiratory chain via ETF-ubiquinone oxidoreductase (ETF dehydrogenase).</text>
</comment>
<dbReference type="GO" id="GO:0009055">
    <property type="term" value="F:electron transfer activity"/>
    <property type="evidence" value="ECO:0007669"/>
    <property type="project" value="InterPro"/>
</dbReference>
<evidence type="ECO:0000256" key="9">
    <source>
        <dbReference type="ARBA" id="ARBA00049933"/>
    </source>
</evidence>
<dbReference type="PIRSF" id="PIRSF000090">
    <property type="entry name" value="Beta-ETF"/>
    <property type="match status" value="1"/>
</dbReference>
<proteinExistence type="inferred from homology"/>
<reference evidence="11 12" key="1">
    <citation type="submission" date="2012-11" db="EMBL/GenBank/DDBJ databases">
        <title>The complete genome sequence of Corynebacterium maris Coryn-1 (=DSM 45190).</title>
        <authorList>
            <person name="Schaffert L."/>
            <person name="Albersmeier A."/>
            <person name="Kalinowski J."/>
            <person name="Ruckert C."/>
        </authorList>
    </citation>
    <scope>NUCLEOTIDE SEQUENCE [LARGE SCALE GENOMIC DNA]</scope>
    <source>
        <strain evidence="12">Coryn-1</strain>
    </source>
</reference>
<dbReference type="SUPFAM" id="SSF52402">
    <property type="entry name" value="Adenine nucleotide alpha hydrolases-like"/>
    <property type="match status" value="1"/>
</dbReference>
<evidence type="ECO:0000256" key="1">
    <source>
        <dbReference type="ARBA" id="ARBA00001974"/>
    </source>
</evidence>
<dbReference type="OrthoDB" id="9804960at2"/>
<accession>S5SZB6</accession>
<dbReference type="InterPro" id="IPR033948">
    <property type="entry name" value="ETF_beta_N"/>
</dbReference>
<keyword evidence="12" id="KW-1185">Reference proteome</keyword>
<evidence type="ECO:0000313" key="11">
    <source>
        <dbReference type="EMBL" id="AGS33615.1"/>
    </source>
</evidence>
<dbReference type="Proteomes" id="UP000015388">
    <property type="component" value="Chromosome"/>
</dbReference>
<dbReference type="AlphaFoldDB" id="S5SZB6"/>
<dbReference type="InterPro" id="IPR014730">
    <property type="entry name" value="ETF_a/b_N"/>
</dbReference>
<dbReference type="PROSITE" id="PS01065">
    <property type="entry name" value="ETF_BETA"/>
    <property type="match status" value="1"/>
</dbReference>
<evidence type="ECO:0000313" key="12">
    <source>
        <dbReference type="Proteomes" id="UP000015388"/>
    </source>
</evidence>
<dbReference type="STRING" id="1224163.B841_00660"/>
<dbReference type="RefSeq" id="WP_020933550.1">
    <property type="nucleotide sequence ID" value="NC_021915.1"/>
</dbReference>
<comment type="cofactor">
    <cofactor evidence="9">
        <name>AMP</name>
        <dbReference type="ChEBI" id="CHEBI:456215"/>
    </cofactor>
</comment>
<feature type="domain" description="Electron transfer flavoprotein alpha/beta-subunit N-terminal" evidence="10">
    <location>
        <begin position="23"/>
        <end position="214"/>
    </location>
</feature>
<evidence type="ECO:0000256" key="6">
    <source>
        <dbReference type="ARBA" id="ARBA00022982"/>
    </source>
</evidence>
<protein>
    <recommendedName>
        <fullName evidence="4">Electron transfer flavoprotein subunit beta</fullName>
    </recommendedName>
    <alternativeName>
        <fullName evidence="8">Electron transfer flavoprotein small subunit</fullName>
    </alternativeName>
</protein>
<dbReference type="PANTHER" id="PTHR21294:SF8">
    <property type="entry name" value="ELECTRON TRANSFER FLAVOPROTEIN SUBUNIT BETA"/>
    <property type="match status" value="1"/>
</dbReference>
<evidence type="ECO:0000256" key="8">
    <source>
        <dbReference type="ARBA" id="ARBA00042002"/>
    </source>
</evidence>
<gene>
    <name evidence="11" type="ORF">B841_00660</name>
</gene>
<evidence type="ECO:0000256" key="7">
    <source>
        <dbReference type="ARBA" id="ARBA00025649"/>
    </source>
</evidence>
<dbReference type="CDD" id="cd01714">
    <property type="entry name" value="ETF_beta"/>
    <property type="match status" value="1"/>
</dbReference>
<evidence type="ECO:0000256" key="4">
    <source>
        <dbReference type="ARBA" id="ARBA00016797"/>
    </source>
</evidence>
<dbReference type="Gene3D" id="3.40.50.620">
    <property type="entry name" value="HUPs"/>
    <property type="match status" value="1"/>
</dbReference>
<dbReference type="PANTHER" id="PTHR21294">
    <property type="entry name" value="ELECTRON TRANSFER FLAVOPROTEIN BETA-SUBUNIT"/>
    <property type="match status" value="1"/>
</dbReference>
<organism evidence="11 12">
    <name type="scientific">Corynebacterium maris DSM 45190</name>
    <dbReference type="NCBI Taxonomy" id="1224163"/>
    <lineage>
        <taxon>Bacteria</taxon>
        <taxon>Bacillati</taxon>
        <taxon>Actinomycetota</taxon>
        <taxon>Actinomycetes</taxon>
        <taxon>Mycobacteriales</taxon>
        <taxon>Corynebacteriaceae</taxon>
        <taxon>Corynebacterium</taxon>
    </lineage>
</organism>
<comment type="similarity">
    <text evidence="2">Belongs to the ETF beta-subunit/FixA family.</text>
</comment>
<dbReference type="InterPro" id="IPR014729">
    <property type="entry name" value="Rossmann-like_a/b/a_fold"/>
</dbReference>